<dbReference type="Proteomes" id="UP000254777">
    <property type="component" value="Unassembled WGS sequence"/>
</dbReference>
<proteinExistence type="predicted"/>
<dbReference type="EMBL" id="UGTH01000001">
    <property type="protein sequence ID" value="SUB76240.1"/>
    <property type="molecule type" value="Genomic_DNA"/>
</dbReference>
<dbReference type="PROSITE" id="PS51202">
    <property type="entry name" value="RCK_C"/>
    <property type="match status" value="1"/>
</dbReference>
<feature type="domain" description="RCK C-terminal" evidence="2">
    <location>
        <begin position="134"/>
        <end position="216"/>
    </location>
</feature>
<feature type="domain" description="RCK N-terminal" evidence="1">
    <location>
        <begin position="1"/>
        <end position="117"/>
    </location>
</feature>
<evidence type="ECO:0000313" key="3">
    <source>
        <dbReference type="EMBL" id="SUB76240.1"/>
    </source>
</evidence>
<dbReference type="PANTHER" id="PTHR43833">
    <property type="entry name" value="POTASSIUM CHANNEL PROTEIN 2-RELATED-RELATED"/>
    <property type="match status" value="1"/>
</dbReference>
<dbReference type="SUPFAM" id="SSF51735">
    <property type="entry name" value="NAD(P)-binding Rossmann-fold domains"/>
    <property type="match status" value="1"/>
</dbReference>
<dbReference type="GO" id="GO:0006813">
    <property type="term" value="P:potassium ion transport"/>
    <property type="evidence" value="ECO:0007669"/>
    <property type="project" value="InterPro"/>
</dbReference>
<dbReference type="InterPro" id="IPR036721">
    <property type="entry name" value="RCK_C_sf"/>
</dbReference>
<dbReference type="InterPro" id="IPR003148">
    <property type="entry name" value="RCK_N"/>
</dbReference>
<sequence>MKSYVIFGLGRFGSTVAITLSELGYDVLAVDSNFDRVQSVADKVTTAMQVDMMDENATENLGLKNFDGAVIAIGENFEAAIMSSIVAQEAGIPLIIAKANTVRQGTILLKVGVDEVVYPEKDMGSRVAYNLTSKNLLDYIQISQELSIAEIRALPSWWDKTIEDLEIRNKFKITILGIEKNGEVEVNPAPDTVLKNDDILIIVGKDEDIKMVEKKS</sequence>
<dbReference type="RefSeq" id="WP_004822763.1">
    <property type="nucleotide sequence ID" value="NZ_UGTH01000001.1"/>
</dbReference>
<dbReference type="Pfam" id="PF02080">
    <property type="entry name" value="TrkA_C"/>
    <property type="match status" value="1"/>
</dbReference>
<dbReference type="PROSITE" id="PS51201">
    <property type="entry name" value="RCK_N"/>
    <property type="match status" value="1"/>
</dbReference>
<dbReference type="GO" id="GO:0008324">
    <property type="term" value="F:monoatomic cation transmembrane transporter activity"/>
    <property type="evidence" value="ECO:0007669"/>
    <property type="project" value="InterPro"/>
</dbReference>
<accession>A0A379DEP9</accession>
<reference evidence="3 4" key="1">
    <citation type="submission" date="2018-06" db="EMBL/GenBank/DDBJ databases">
        <authorList>
            <consortium name="Pathogen Informatics"/>
            <person name="Doyle S."/>
        </authorList>
    </citation>
    <scope>NUCLEOTIDE SEQUENCE [LARGE SCALE GENOMIC DNA]</scope>
    <source>
        <strain evidence="3 4">NCTC11088</strain>
    </source>
</reference>
<protein>
    <submittedName>
        <fullName evidence="3">Ktr system potassium uptake protein A</fullName>
    </submittedName>
</protein>
<organism evidence="3 4">
    <name type="scientific">Peptoniphilus indolicus</name>
    <dbReference type="NCBI Taxonomy" id="33030"/>
    <lineage>
        <taxon>Bacteria</taxon>
        <taxon>Bacillati</taxon>
        <taxon>Bacillota</taxon>
        <taxon>Tissierellia</taxon>
        <taxon>Tissierellales</taxon>
        <taxon>Peptoniphilaceae</taxon>
        <taxon>Peptoniphilus</taxon>
    </lineage>
</organism>
<dbReference type="SUPFAM" id="SSF116726">
    <property type="entry name" value="TrkA C-terminal domain-like"/>
    <property type="match status" value="1"/>
</dbReference>
<dbReference type="Gene3D" id="3.30.70.1450">
    <property type="entry name" value="Regulator of K+ conductance, C-terminal domain"/>
    <property type="match status" value="1"/>
</dbReference>
<evidence type="ECO:0000259" key="2">
    <source>
        <dbReference type="PROSITE" id="PS51202"/>
    </source>
</evidence>
<dbReference type="Pfam" id="PF02254">
    <property type="entry name" value="TrkA_N"/>
    <property type="match status" value="1"/>
</dbReference>
<dbReference type="AlphaFoldDB" id="A0A379DEP9"/>
<dbReference type="InterPro" id="IPR050721">
    <property type="entry name" value="Trk_Ktr_HKT_K-transport"/>
</dbReference>
<name>A0A379DEP9_9FIRM</name>
<dbReference type="Gene3D" id="3.40.50.720">
    <property type="entry name" value="NAD(P)-binding Rossmann-like Domain"/>
    <property type="match status" value="1"/>
</dbReference>
<gene>
    <name evidence="3" type="primary">ktrA</name>
    <name evidence="3" type="ORF">NCTC11088_02055</name>
</gene>
<evidence type="ECO:0000259" key="1">
    <source>
        <dbReference type="PROSITE" id="PS51201"/>
    </source>
</evidence>
<dbReference type="InterPro" id="IPR006037">
    <property type="entry name" value="RCK_C"/>
</dbReference>
<dbReference type="PANTHER" id="PTHR43833:SF7">
    <property type="entry name" value="KTR SYSTEM POTASSIUM UPTAKE PROTEIN C"/>
    <property type="match status" value="1"/>
</dbReference>
<dbReference type="InterPro" id="IPR036291">
    <property type="entry name" value="NAD(P)-bd_dom_sf"/>
</dbReference>
<evidence type="ECO:0000313" key="4">
    <source>
        <dbReference type="Proteomes" id="UP000254777"/>
    </source>
</evidence>